<feature type="signal peptide" evidence="1">
    <location>
        <begin position="1"/>
        <end position="30"/>
    </location>
</feature>
<dbReference type="EMBL" id="JAIVFL010000001">
    <property type="protein sequence ID" value="MCI4675746.1"/>
    <property type="molecule type" value="Genomic_DNA"/>
</dbReference>
<protein>
    <submittedName>
        <fullName evidence="2">Uncharacterized protein</fullName>
    </submittedName>
</protein>
<organism evidence="2 3">
    <name type="scientific">Candidatus Mycolicibacterium alkanivorans</name>
    <dbReference type="NCBI Taxonomy" id="2954114"/>
    <lineage>
        <taxon>Bacteria</taxon>
        <taxon>Bacillati</taxon>
        <taxon>Actinomycetota</taxon>
        <taxon>Actinomycetes</taxon>
        <taxon>Mycobacteriales</taxon>
        <taxon>Mycobacteriaceae</taxon>
        <taxon>Mycolicibacterium</taxon>
    </lineage>
</organism>
<name>A0ABS9YWY2_9MYCO</name>
<keyword evidence="3" id="KW-1185">Reference proteome</keyword>
<evidence type="ECO:0000313" key="3">
    <source>
        <dbReference type="Proteomes" id="UP001139068"/>
    </source>
</evidence>
<accession>A0ABS9YWY2</accession>
<feature type="chain" id="PRO_5046230878" evidence="1">
    <location>
        <begin position="31"/>
        <end position="110"/>
    </location>
</feature>
<evidence type="ECO:0000256" key="1">
    <source>
        <dbReference type="SAM" id="SignalP"/>
    </source>
</evidence>
<sequence>MIASRHRTRRILMAGLAATTLAAALAPAVAETFSPPPPSASAGPPDCVNGIIPLNPYVVNCNLPPRGKQIIGAAPDAGAIIACRHVPMCISYYVNYPGALLVPGYPSYGP</sequence>
<reference evidence="2" key="1">
    <citation type="journal article" date="2022" name="ISME J.">
        <title>Identification of active gaseous-alkane degraders at natural gas seeps.</title>
        <authorList>
            <person name="Farhan Ul Haque M."/>
            <person name="Hernandez M."/>
            <person name="Crombie A.T."/>
            <person name="Murrell J.C."/>
        </authorList>
    </citation>
    <scope>NUCLEOTIDE SEQUENCE</scope>
    <source>
        <strain evidence="2">ANDR5</strain>
    </source>
</reference>
<dbReference type="RefSeq" id="WP_243072024.1">
    <property type="nucleotide sequence ID" value="NZ_JAIVFL010000001.1"/>
</dbReference>
<dbReference type="Proteomes" id="UP001139068">
    <property type="component" value="Unassembled WGS sequence"/>
</dbReference>
<comment type="caution">
    <text evidence="2">The sequence shown here is derived from an EMBL/GenBank/DDBJ whole genome shotgun (WGS) entry which is preliminary data.</text>
</comment>
<dbReference type="InterPro" id="IPR006311">
    <property type="entry name" value="TAT_signal"/>
</dbReference>
<proteinExistence type="predicted"/>
<evidence type="ECO:0000313" key="2">
    <source>
        <dbReference type="EMBL" id="MCI4675746.1"/>
    </source>
</evidence>
<dbReference type="PROSITE" id="PS51318">
    <property type="entry name" value="TAT"/>
    <property type="match status" value="1"/>
</dbReference>
<gene>
    <name evidence="2" type="ORF">K9U37_12995</name>
</gene>
<keyword evidence="1" id="KW-0732">Signal</keyword>